<evidence type="ECO:0008006" key="3">
    <source>
        <dbReference type="Google" id="ProtNLM"/>
    </source>
</evidence>
<organism evidence="1 2">
    <name type="scientific">Actinomyces ruminis</name>
    <dbReference type="NCBI Taxonomy" id="1937003"/>
    <lineage>
        <taxon>Bacteria</taxon>
        <taxon>Bacillati</taxon>
        <taxon>Actinomycetota</taxon>
        <taxon>Actinomycetes</taxon>
        <taxon>Actinomycetales</taxon>
        <taxon>Actinomycetaceae</taxon>
        <taxon>Actinomyces</taxon>
    </lineage>
</organism>
<dbReference type="Proteomes" id="UP000194577">
    <property type="component" value="Unassembled WGS sequence"/>
</dbReference>
<protein>
    <recommendedName>
        <fullName evidence="3">Peptidase family M48</fullName>
    </recommendedName>
</protein>
<name>A0ABX4MFD6_9ACTO</name>
<reference evidence="1 2" key="1">
    <citation type="submission" date="2017-10" db="EMBL/GenBank/DDBJ databases">
        <title>Draft genome sequence of cellulolytic Actinomyces sp CtC72 isolated from cattle rumen fluid.</title>
        <authorList>
            <person name="Joshi A.J."/>
            <person name="Vasudevan G."/>
            <person name="Lanjekar V.B."/>
            <person name="Hivarkar S."/>
            <person name="Engineer A."/>
            <person name="Pore S.D."/>
            <person name="Dhakephalkar P.K."/>
            <person name="Dagar S."/>
        </authorList>
    </citation>
    <scope>NUCLEOTIDE SEQUENCE [LARGE SCALE GENOMIC DNA]</scope>
    <source>
        <strain evidence="2">CtC72</strain>
    </source>
</reference>
<comment type="caution">
    <text evidence="1">The sequence shown here is derived from an EMBL/GenBank/DDBJ whole genome shotgun (WGS) entry which is preliminary data.</text>
</comment>
<evidence type="ECO:0000313" key="1">
    <source>
        <dbReference type="EMBL" id="PHP52852.1"/>
    </source>
</evidence>
<keyword evidence="2" id="KW-1185">Reference proteome</keyword>
<sequence>MDAQIASHPLGSDRVRAAHRIIEECNRDEDSASRELERMGLPSLQELGLLQVRHTLSWWRLHRKRKILIRRLARLHG</sequence>
<proteinExistence type="predicted"/>
<accession>A0ABX4MFD6</accession>
<gene>
    <name evidence="1" type="ORF">BW737_006820</name>
</gene>
<dbReference type="EMBL" id="MTPX02000040">
    <property type="protein sequence ID" value="PHP52852.1"/>
    <property type="molecule type" value="Genomic_DNA"/>
</dbReference>
<evidence type="ECO:0000313" key="2">
    <source>
        <dbReference type="Proteomes" id="UP000194577"/>
    </source>
</evidence>